<dbReference type="STRING" id="71139.A0A059CZ11"/>
<dbReference type="InParanoid" id="A0A059CZ11"/>
<dbReference type="EMBL" id="KK198754">
    <property type="protein sequence ID" value="KCW83401.1"/>
    <property type="molecule type" value="Genomic_DNA"/>
</dbReference>
<evidence type="ECO:0000313" key="1">
    <source>
        <dbReference type="EMBL" id="KCW83401.1"/>
    </source>
</evidence>
<dbReference type="AlphaFoldDB" id="A0A059CZ11"/>
<organism evidence="1">
    <name type="scientific">Eucalyptus grandis</name>
    <name type="common">Flooded gum</name>
    <dbReference type="NCBI Taxonomy" id="71139"/>
    <lineage>
        <taxon>Eukaryota</taxon>
        <taxon>Viridiplantae</taxon>
        <taxon>Streptophyta</taxon>
        <taxon>Embryophyta</taxon>
        <taxon>Tracheophyta</taxon>
        <taxon>Spermatophyta</taxon>
        <taxon>Magnoliopsida</taxon>
        <taxon>eudicotyledons</taxon>
        <taxon>Gunneridae</taxon>
        <taxon>Pentapetalae</taxon>
        <taxon>rosids</taxon>
        <taxon>malvids</taxon>
        <taxon>Myrtales</taxon>
        <taxon>Myrtaceae</taxon>
        <taxon>Myrtoideae</taxon>
        <taxon>Eucalypteae</taxon>
        <taxon>Eucalyptus</taxon>
    </lineage>
</organism>
<reference evidence="1" key="1">
    <citation type="submission" date="2013-07" db="EMBL/GenBank/DDBJ databases">
        <title>The genome of Eucalyptus grandis.</title>
        <authorList>
            <person name="Schmutz J."/>
            <person name="Hayes R."/>
            <person name="Myburg A."/>
            <person name="Tuskan G."/>
            <person name="Grattapaglia D."/>
            <person name="Rokhsar D.S."/>
        </authorList>
    </citation>
    <scope>NUCLEOTIDE SEQUENCE</scope>
    <source>
        <tissue evidence="1">Leaf extractions</tissue>
    </source>
</reference>
<dbReference type="Gramene" id="KCW83401">
    <property type="protein sequence ID" value="KCW83401"/>
    <property type="gene ID" value="EUGRSUZ_B00337"/>
</dbReference>
<name>A0A059CZ11_EUCGR</name>
<accession>A0A059CZ11</accession>
<proteinExistence type="predicted"/>
<dbReference type="PANTHER" id="PTHR33386">
    <property type="entry name" value="OS02G0740600 PROTEIN"/>
    <property type="match status" value="1"/>
</dbReference>
<sequence length="172" mass="19198">MKVNYSCETSDASSWTIREAPTSFSWRSDGRWREGKGTGRGRPFVDFLPSGQARECPLLTRNLSRTSFVSCRLELHRSLGFSPGRILFENMEGHDSNGASWADQWDYNPDPAPAESNKKKTGLATAKYKEKMGEGLVKTKTVASHGVKKVKEGTTVGIQWIKAKCQKTTHKN</sequence>
<protein>
    <submittedName>
        <fullName evidence="1">Uncharacterized protein</fullName>
    </submittedName>
</protein>
<gene>
    <name evidence="1" type="ORF">EUGRSUZ_B00337</name>
</gene>
<dbReference type="PANTHER" id="PTHR33386:SF5">
    <property type="entry name" value="OS02G0740600 PROTEIN"/>
    <property type="match status" value="1"/>
</dbReference>